<dbReference type="AlphaFoldDB" id="A0A4Q2DWX2"/>
<feature type="region of interest" description="Disordered" evidence="2">
    <location>
        <begin position="1"/>
        <end position="26"/>
    </location>
</feature>
<evidence type="ECO:0000313" key="4">
    <source>
        <dbReference type="Proteomes" id="UP000290288"/>
    </source>
</evidence>
<feature type="compositionally biased region" description="Low complexity" evidence="2">
    <location>
        <begin position="1"/>
        <end position="10"/>
    </location>
</feature>
<evidence type="ECO:0000256" key="1">
    <source>
        <dbReference type="SAM" id="Coils"/>
    </source>
</evidence>
<dbReference type="Proteomes" id="UP000290288">
    <property type="component" value="Unassembled WGS sequence"/>
</dbReference>
<organism evidence="3 4">
    <name type="scientific">Candolleomyces aberdarensis</name>
    <dbReference type="NCBI Taxonomy" id="2316362"/>
    <lineage>
        <taxon>Eukaryota</taxon>
        <taxon>Fungi</taxon>
        <taxon>Dikarya</taxon>
        <taxon>Basidiomycota</taxon>
        <taxon>Agaricomycotina</taxon>
        <taxon>Agaricomycetes</taxon>
        <taxon>Agaricomycetidae</taxon>
        <taxon>Agaricales</taxon>
        <taxon>Agaricineae</taxon>
        <taxon>Psathyrellaceae</taxon>
        <taxon>Candolleomyces</taxon>
    </lineage>
</organism>
<protein>
    <submittedName>
        <fullName evidence="3">Uncharacterized protein</fullName>
    </submittedName>
</protein>
<keyword evidence="1" id="KW-0175">Coiled coil</keyword>
<keyword evidence="4" id="KW-1185">Reference proteome</keyword>
<feature type="coiled-coil region" evidence="1">
    <location>
        <begin position="40"/>
        <end position="98"/>
    </location>
</feature>
<evidence type="ECO:0000313" key="3">
    <source>
        <dbReference type="EMBL" id="RXW24967.1"/>
    </source>
</evidence>
<dbReference type="EMBL" id="SDEE01000011">
    <property type="protein sequence ID" value="RXW24967.1"/>
    <property type="molecule type" value="Genomic_DNA"/>
</dbReference>
<gene>
    <name evidence="3" type="ORF">EST38_g847</name>
</gene>
<accession>A0A4Q2DWX2</accession>
<feature type="compositionally biased region" description="Basic and acidic residues" evidence="2">
    <location>
        <begin position="15"/>
        <end position="26"/>
    </location>
</feature>
<sequence>MPSSLRSSRPAPSPYDKDKSRRASLRERYSDVYVQYMETLSKLASERNKLEKIVRDYDRMSSGSITDSEGDVMTPDELAELAAKHKLKHQELDNIRREFEVLDCGTGGSSE</sequence>
<proteinExistence type="predicted"/>
<evidence type="ECO:0000256" key="2">
    <source>
        <dbReference type="SAM" id="MobiDB-lite"/>
    </source>
</evidence>
<name>A0A4Q2DWX2_9AGAR</name>
<reference evidence="3 4" key="1">
    <citation type="submission" date="2019-01" db="EMBL/GenBank/DDBJ databases">
        <title>Draft genome sequence of Psathyrella aberdarensis IHI B618.</title>
        <authorList>
            <person name="Buettner E."/>
            <person name="Kellner H."/>
        </authorList>
    </citation>
    <scope>NUCLEOTIDE SEQUENCE [LARGE SCALE GENOMIC DNA]</scope>
    <source>
        <strain evidence="3 4">IHI B618</strain>
    </source>
</reference>
<comment type="caution">
    <text evidence="3">The sequence shown here is derived from an EMBL/GenBank/DDBJ whole genome shotgun (WGS) entry which is preliminary data.</text>
</comment>
<dbReference type="STRING" id="2316362.A0A4Q2DWX2"/>
<dbReference type="OrthoDB" id="2587563at2759"/>